<dbReference type="InterPro" id="IPR029017">
    <property type="entry name" value="Enolase-like_N"/>
</dbReference>
<keyword evidence="1" id="KW-0460">Magnesium</keyword>
<proteinExistence type="predicted"/>
<organism evidence="3 4">
    <name type="scientific">Stephania yunnanensis</name>
    <dbReference type="NCBI Taxonomy" id="152371"/>
    <lineage>
        <taxon>Eukaryota</taxon>
        <taxon>Viridiplantae</taxon>
        <taxon>Streptophyta</taxon>
        <taxon>Embryophyta</taxon>
        <taxon>Tracheophyta</taxon>
        <taxon>Spermatophyta</taxon>
        <taxon>Magnoliopsida</taxon>
        <taxon>Ranunculales</taxon>
        <taxon>Menispermaceae</taxon>
        <taxon>Menispermoideae</taxon>
        <taxon>Cissampelideae</taxon>
        <taxon>Stephania</taxon>
    </lineage>
</organism>
<evidence type="ECO:0000256" key="1">
    <source>
        <dbReference type="ARBA" id="ARBA00022842"/>
    </source>
</evidence>
<reference evidence="3 4" key="1">
    <citation type="submission" date="2024-01" db="EMBL/GenBank/DDBJ databases">
        <title>Genome assemblies of Stephania.</title>
        <authorList>
            <person name="Yang L."/>
        </authorList>
    </citation>
    <scope>NUCLEOTIDE SEQUENCE [LARGE SCALE GENOMIC DNA]</scope>
    <source>
        <strain evidence="3">YNDBR</strain>
        <tissue evidence="3">Leaf</tissue>
    </source>
</reference>
<gene>
    <name evidence="3" type="ORF">Syun_020721</name>
</gene>
<accession>A0AAP0IEA6</accession>
<evidence type="ECO:0000313" key="4">
    <source>
        <dbReference type="Proteomes" id="UP001420932"/>
    </source>
</evidence>
<protein>
    <recommendedName>
        <fullName evidence="2">Enolase N-terminal domain-containing protein</fullName>
    </recommendedName>
</protein>
<evidence type="ECO:0000259" key="2">
    <source>
        <dbReference type="SMART" id="SM01193"/>
    </source>
</evidence>
<dbReference type="GO" id="GO:0004634">
    <property type="term" value="F:phosphopyruvate hydratase activity"/>
    <property type="evidence" value="ECO:0007669"/>
    <property type="project" value="InterPro"/>
</dbReference>
<evidence type="ECO:0000313" key="3">
    <source>
        <dbReference type="EMBL" id="KAK9113924.1"/>
    </source>
</evidence>
<sequence>MSSSSRVVTTLLDGDWRASLGDLVLFEEIWKWGFGFGGFWRWCSEFELLFAGAHAFCLHHRISHRHRLLCLSPYVRRLRLLCPSSSFALSVVVVSSLHCSHHFRDATDQTAIDNYMVQQLDGTVNEWANAILAVSLALCKAGASVKKVPLYKFWLRTSIEVFTIKMPKGAPTNHVADFEQDESDSDSYKQQKLVAKTSSLGKTAREVRLRISMDLSRFARFVKIILIPHMIVRIIQERPEEPQIESKEDQPLVLVKPPTLLCIFVKPYTGVEVKERSQIFYTTDTFVLDDHDMTDSFVLEFPNELQILKEDVHAALPKYVDAPFVVDISNGEGIT</sequence>
<dbReference type="PANTHER" id="PTHR11902:SF1">
    <property type="entry name" value="ENOLASE"/>
    <property type="match status" value="1"/>
</dbReference>
<dbReference type="SMART" id="SM01193">
    <property type="entry name" value="Enolase_N"/>
    <property type="match status" value="1"/>
</dbReference>
<dbReference type="InterPro" id="IPR000941">
    <property type="entry name" value="Enolase"/>
</dbReference>
<dbReference type="Pfam" id="PF03952">
    <property type="entry name" value="Enolase_N"/>
    <property type="match status" value="1"/>
</dbReference>
<dbReference type="EMBL" id="JBBNAF010000009">
    <property type="protein sequence ID" value="KAK9113924.1"/>
    <property type="molecule type" value="Genomic_DNA"/>
</dbReference>
<feature type="domain" description="Enolase N-terminal" evidence="2">
    <location>
        <begin position="87"/>
        <end position="154"/>
    </location>
</feature>
<dbReference type="Gene3D" id="3.30.390.10">
    <property type="entry name" value="Enolase-like, N-terminal domain"/>
    <property type="match status" value="1"/>
</dbReference>
<dbReference type="AlphaFoldDB" id="A0AAP0IEA6"/>
<dbReference type="GO" id="GO:0000287">
    <property type="term" value="F:magnesium ion binding"/>
    <property type="evidence" value="ECO:0007669"/>
    <property type="project" value="InterPro"/>
</dbReference>
<dbReference type="SUPFAM" id="SSF54826">
    <property type="entry name" value="Enolase N-terminal domain-like"/>
    <property type="match status" value="1"/>
</dbReference>
<dbReference type="Proteomes" id="UP001420932">
    <property type="component" value="Unassembled WGS sequence"/>
</dbReference>
<dbReference type="PANTHER" id="PTHR11902">
    <property type="entry name" value="ENOLASE"/>
    <property type="match status" value="1"/>
</dbReference>
<dbReference type="InterPro" id="IPR020811">
    <property type="entry name" value="Enolase_N"/>
</dbReference>
<name>A0AAP0IEA6_9MAGN</name>
<dbReference type="GO" id="GO:0000015">
    <property type="term" value="C:phosphopyruvate hydratase complex"/>
    <property type="evidence" value="ECO:0007669"/>
    <property type="project" value="InterPro"/>
</dbReference>
<comment type="caution">
    <text evidence="3">The sequence shown here is derived from an EMBL/GenBank/DDBJ whole genome shotgun (WGS) entry which is preliminary data.</text>
</comment>
<keyword evidence="4" id="KW-1185">Reference proteome</keyword>
<dbReference type="GO" id="GO:0006096">
    <property type="term" value="P:glycolytic process"/>
    <property type="evidence" value="ECO:0007669"/>
    <property type="project" value="InterPro"/>
</dbReference>